<dbReference type="GO" id="GO:0005524">
    <property type="term" value="F:ATP binding"/>
    <property type="evidence" value="ECO:0007669"/>
    <property type="project" value="InterPro"/>
</dbReference>
<accession>A0A2T6K5Y1</accession>
<dbReference type="Gene3D" id="3.40.50.300">
    <property type="entry name" value="P-loop containing nucleotide triphosphate hydrolases"/>
    <property type="match status" value="1"/>
</dbReference>
<feature type="domain" description="Helicase ATP-binding" evidence="2">
    <location>
        <begin position="45"/>
        <end position="204"/>
    </location>
</feature>
<dbReference type="SMART" id="SM00487">
    <property type="entry name" value="DEXDc"/>
    <property type="match status" value="1"/>
</dbReference>
<dbReference type="RefSeq" id="WP_108388945.1">
    <property type="nucleotide sequence ID" value="NZ_QBUD01000022.1"/>
</dbReference>
<keyword evidence="3" id="KW-0347">Helicase</keyword>
<dbReference type="InterPro" id="IPR014001">
    <property type="entry name" value="Helicase_ATP-bd"/>
</dbReference>
<protein>
    <submittedName>
        <fullName evidence="3">ATP-dependent helicase HepA</fullName>
    </submittedName>
</protein>
<dbReference type="PANTHER" id="PTHR45766">
    <property type="entry name" value="DNA ANNEALING HELICASE AND ENDONUCLEASE ZRANB3 FAMILY MEMBER"/>
    <property type="match status" value="1"/>
</dbReference>
<dbReference type="EMBL" id="QBUD01000022">
    <property type="protein sequence ID" value="PUB10061.1"/>
    <property type="molecule type" value="Genomic_DNA"/>
</dbReference>
<dbReference type="InterPro" id="IPR027417">
    <property type="entry name" value="P-loop_NTPase"/>
</dbReference>
<name>A0A2T6K5Y1_9RHOB</name>
<dbReference type="Gene3D" id="3.40.50.10810">
    <property type="entry name" value="Tandem AAA-ATPase domain"/>
    <property type="match status" value="1"/>
</dbReference>
<sequence length="989" mass="108867">MDQYLRFINGLQALRRKTSALGIGLGGALGAAADPLPHQLATVRRVLGDSHIRHLLSDEVGLGKTVQALMIINALRWQDPSHRTLVIAPDNLLSQWQEEAWIRGHVMPAIAGTIDGSDDETSPITLARPRDLMTRTGQEARTISADPTVFDLLIVDEPQTMPRDAIQFVSQVADEFRQVLVLSATPRLGDPSWRDPILRMIEPEAAFRARIEGRPLDEILEDREAQAILALRNPEDLLERTNGFVRAGAGRRVIRNGRADWGEYLPQRRNHEIRIQPLAPERLRFEIAGMLLQDADPEQGLQGSAWTSVKALQRSARAARTVLADLTTRGGTLGKMAEEARIASLENPGDSRLDALLDILSAQWGGNPDKAFIIVCGDNPTIDMLRTALPRYFPDLADAISVLRRPASTDVEGVTNLREIQETLAPMLSGESRLLLVGDWVQAGLNLHHVAQGIIFFSLPWEVDSIDQLIGRVDRLRSTGDRKGAKRAIEIWRILLEGSQEAAIADLVSALGVFDSPLPPLSPSELTEVQASLGQAAIKRQTTRGVSPLAGKGTGLQTRFASADPFTLRRASSEYESWHEQPCPALAMMNDRARPNDTPIRKEERAIGAWLRAISSSTDFDVGGRVDKEDGYGFQTIWYHGVGERGRAGDSPFLLPGASRDNWMTGHVPFIYRRSAITAPPRKGVFTDDGERSAEGSKSARPLHFLDHGGDLHDALVHGYSTGVMEQFGPTKPVVQTSVRLPEGHPARDIGPIVIATFVSLDPFPDELLPPLWSLAANEILASAPTEAQRKSLTADRRRLQVMLRAIQRRVRLEVPAQMLRIGSVKGKDGWTGLSTEQVDLCLQPLTSSTKNAVARGKTPRSALEKPEVTRAVRSSQLSQLNTEATRYQSEALQRSRPALEYLAMQIFGHFQAEILNRELALERRRSSPPESGPVELWQGQVAALERSLSMARVMSAEASAYIQEYGSGRMLPKSPQPFSILLALITDT</sequence>
<evidence type="ECO:0000256" key="1">
    <source>
        <dbReference type="ARBA" id="ARBA00022801"/>
    </source>
</evidence>
<keyword evidence="3" id="KW-0547">Nucleotide-binding</keyword>
<reference evidence="3 4" key="1">
    <citation type="submission" date="2018-04" db="EMBL/GenBank/DDBJ databases">
        <title>Genomic Encyclopedia of Archaeal and Bacterial Type Strains, Phase II (KMG-II): from individual species to whole genera.</title>
        <authorList>
            <person name="Goeker M."/>
        </authorList>
    </citation>
    <scope>NUCLEOTIDE SEQUENCE [LARGE SCALE GENOMIC DNA]</scope>
    <source>
        <strain evidence="3 4">DSM 29955</strain>
    </source>
</reference>
<dbReference type="PROSITE" id="PS51192">
    <property type="entry name" value="HELICASE_ATP_BIND_1"/>
    <property type="match status" value="1"/>
</dbReference>
<comment type="caution">
    <text evidence="3">The sequence shown here is derived from an EMBL/GenBank/DDBJ whole genome shotgun (WGS) entry which is preliminary data.</text>
</comment>
<keyword evidence="4" id="KW-1185">Reference proteome</keyword>
<proteinExistence type="predicted"/>
<dbReference type="GO" id="GO:0004386">
    <property type="term" value="F:helicase activity"/>
    <property type="evidence" value="ECO:0007669"/>
    <property type="project" value="UniProtKB-KW"/>
</dbReference>
<dbReference type="GO" id="GO:0016787">
    <property type="term" value="F:hydrolase activity"/>
    <property type="evidence" value="ECO:0007669"/>
    <property type="project" value="UniProtKB-KW"/>
</dbReference>
<evidence type="ECO:0000313" key="4">
    <source>
        <dbReference type="Proteomes" id="UP000244523"/>
    </source>
</evidence>
<dbReference type="Pfam" id="PF00176">
    <property type="entry name" value="SNF2-rel_dom"/>
    <property type="match status" value="1"/>
</dbReference>
<evidence type="ECO:0000259" key="2">
    <source>
        <dbReference type="PROSITE" id="PS51192"/>
    </source>
</evidence>
<organism evidence="3 4">
    <name type="scientific">Yoonia sediminilitoris</name>
    <dbReference type="NCBI Taxonomy" id="1286148"/>
    <lineage>
        <taxon>Bacteria</taxon>
        <taxon>Pseudomonadati</taxon>
        <taxon>Pseudomonadota</taxon>
        <taxon>Alphaproteobacteria</taxon>
        <taxon>Rhodobacterales</taxon>
        <taxon>Paracoccaceae</taxon>
        <taxon>Yoonia</taxon>
    </lineage>
</organism>
<gene>
    <name evidence="3" type="ORF">C8N45_12213</name>
</gene>
<dbReference type="SUPFAM" id="SSF52540">
    <property type="entry name" value="P-loop containing nucleoside triphosphate hydrolases"/>
    <property type="match status" value="2"/>
</dbReference>
<dbReference type="PANTHER" id="PTHR45766:SF6">
    <property type="entry name" value="SWI_SNF-RELATED MATRIX-ASSOCIATED ACTIN-DEPENDENT REGULATOR OF CHROMATIN SUBFAMILY A-LIKE PROTEIN 1"/>
    <property type="match status" value="1"/>
</dbReference>
<keyword evidence="1" id="KW-0378">Hydrolase</keyword>
<dbReference type="AlphaFoldDB" id="A0A2T6K5Y1"/>
<dbReference type="InterPro" id="IPR038718">
    <property type="entry name" value="SNF2-like_sf"/>
</dbReference>
<keyword evidence="3" id="KW-0067">ATP-binding</keyword>
<evidence type="ECO:0000313" key="3">
    <source>
        <dbReference type="EMBL" id="PUB10061.1"/>
    </source>
</evidence>
<dbReference type="Proteomes" id="UP000244523">
    <property type="component" value="Unassembled WGS sequence"/>
</dbReference>
<dbReference type="InterPro" id="IPR000330">
    <property type="entry name" value="SNF2_N"/>
</dbReference>
<dbReference type="OrthoDB" id="9814088at2"/>